<dbReference type="EMBL" id="VITK01000009">
    <property type="protein sequence ID" value="TWA93887.1"/>
    <property type="molecule type" value="Genomic_DNA"/>
</dbReference>
<gene>
    <name evidence="1" type="ORF">FBZ96_109338</name>
</gene>
<dbReference type="Proteomes" id="UP000319949">
    <property type="component" value="Unassembled WGS sequence"/>
</dbReference>
<dbReference type="OrthoDB" id="8335338at2"/>
<proteinExistence type="predicted"/>
<sequence length="59" mass="6127">MALSISGNLVIDEEFRIPSTGSTDNEVATLSADATLLAFLNAPTPASTRAFRSTPNATT</sequence>
<dbReference type="RefSeq" id="WP_145668732.1">
    <property type="nucleotide sequence ID" value="NZ_LVEM01000006.1"/>
</dbReference>
<organism evidence="1 2">
    <name type="scientific">Bradyrhizobium stylosanthis</name>
    <dbReference type="NCBI Taxonomy" id="1803665"/>
    <lineage>
        <taxon>Bacteria</taxon>
        <taxon>Pseudomonadati</taxon>
        <taxon>Pseudomonadota</taxon>
        <taxon>Alphaproteobacteria</taxon>
        <taxon>Hyphomicrobiales</taxon>
        <taxon>Nitrobacteraceae</taxon>
        <taxon>Bradyrhizobium</taxon>
    </lineage>
</organism>
<protein>
    <submittedName>
        <fullName evidence="1">Uncharacterized protein</fullName>
    </submittedName>
</protein>
<dbReference type="AlphaFoldDB" id="A0A560DA35"/>
<evidence type="ECO:0000313" key="1">
    <source>
        <dbReference type="EMBL" id="TWA93887.1"/>
    </source>
</evidence>
<comment type="caution">
    <text evidence="1">The sequence shown here is derived from an EMBL/GenBank/DDBJ whole genome shotgun (WGS) entry which is preliminary data.</text>
</comment>
<name>A0A560DA35_9BRAD</name>
<evidence type="ECO:0000313" key="2">
    <source>
        <dbReference type="Proteomes" id="UP000319949"/>
    </source>
</evidence>
<dbReference type="STRING" id="1803665.GCA_001641335_07358"/>
<reference evidence="1 2" key="1">
    <citation type="submission" date="2019-06" db="EMBL/GenBank/DDBJ databases">
        <title>Genomic Encyclopedia of Type Strains, Phase IV (KMG-V): Genome sequencing to study the core and pangenomes of soil and plant-associated prokaryotes.</title>
        <authorList>
            <person name="Whitman W."/>
        </authorList>
    </citation>
    <scope>NUCLEOTIDE SEQUENCE [LARGE SCALE GENOMIC DNA]</scope>
    <source>
        <strain evidence="1 2">BR 510</strain>
    </source>
</reference>
<keyword evidence="2" id="KW-1185">Reference proteome</keyword>
<accession>A0A560DA35</accession>